<reference evidence="3" key="1">
    <citation type="submission" date="2025-08" db="UniProtKB">
        <authorList>
            <consortium name="RefSeq"/>
        </authorList>
    </citation>
    <scope>IDENTIFICATION</scope>
    <source>
        <tissue evidence="3">Whole organism</tissue>
    </source>
</reference>
<feature type="compositionally biased region" description="Basic and acidic residues" evidence="1">
    <location>
        <begin position="12"/>
        <end position="21"/>
    </location>
</feature>
<keyword evidence="2" id="KW-1185">Reference proteome</keyword>
<feature type="non-terminal residue" evidence="3">
    <location>
        <position position="306"/>
    </location>
</feature>
<accession>A0A979FQE0</accession>
<proteinExistence type="predicted"/>
<feature type="region of interest" description="Disordered" evidence="1">
    <location>
        <begin position="261"/>
        <end position="287"/>
    </location>
</feature>
<sequence length="306" mass="33433">MSRGTKSTSDCPLRRKAEQSKTHGRHSHASDGSVIEFPPCDSEEDLLIYCLKRSSVCSMKEDMSNVPVQRPDPPTSLSLSRNCHPSSCLSRSRSRKKSVPFGIYIPEPGMPAPDPNHVPADDDEDDEVSWRSSNDNMQQQTPSVPSQFRSISTPVHVFRVNTAHESGSPYPRKTSAPLPLRRPDPCDRLSSSCVGMQLDSPPSIMVTSHNTKLEYGSGGPLSPVGRRSVDEGSLLHRRRVGLHSRQTSFEELRRRRDTFTSPSLHHLSSSALHHSAGDGGGSSSSNLLRMRSSLLGQSAPSLSGST</sequence>
<dbReference type="RefSeq" id="XP_047739330.1">
    <property type="nucleotide sequence ID" value="XM_047883374.1"/>
</dbReference>
<feature type="region of interest" description="Disordered" evidence="1">
    <location>
        <begin position="61"/>
        <end position="148"/>
    </location>
</feature>
<evidence type="ECO:0000313" key="3">
    <source>
        <dbReference type="RefSeq" id="XP_047739330.1"/>
    </source>
</evidence>
<gene>
    <name evidence="3" type="primary">LOC108682752</name>
</gene>
<dbReference type="GeneID" id="108682752"/>
<organism evidence="2 3">
    <name type="scientific">Hyalella azteca</name>
    <name type="common">Amphipod</name>
    <dbReference type="NCBI Taxonomy" id="294128"/>
    <lineage>
        <taxon>Eukaryota</taxon>
        <taxon>Metazoa</taxon>
        <taxon>Ecdysozoa</taxon>
        <taxon>Arthropoda</taxon>
        <taxon>Crustacea</taxon>
        <taxon>Multicrustacea</taxon>
        <taxon>Malacostraca</taxon>
        <taxon>Eumalacostraca</taxon>
        <taxon>Peracarida</taxon>
        <taxon>Amphipoda</taxon>
        <taxon>Senticaudata</taxon>
        <taxon>Talitrida</taxon>
        <taxon>Talitroidea</taxon>
        <taxon>Hyalellidae</taxon>
        <taxon>Hyalella</taxon>
    </lineage>
</organism>
<protein>
    <submittedName>
        <fullName evidence="3">Uncharacterized protein LOC108682752</fullName>
    </submittedName>
</protein>
<dbReference type="OrthoDB" id="6397035at2759"/>
<name>A0A979FQE0_HYAAZ</name>
<dbReference type="Proteomes" id="UP000694843">
    <property type="component" value="Unplaced"/>
</dbReference>
<feature type="compositionally biased region" description="Polar residues" evidence="1">
    <location>
        <begin position="130"/>
        <end position="148"/>
    </location>
</feature>
<evidence type="ECO:0000256" key="1">
    <source>
        <dbReference type="SAM" id="MobiDB-lite"/>
    </source>
</evidence>
<evidence type="ECO:0000313" key="2">
    <source>
        <dbReference type="Proteomes" id="UP000694843"/>
    </source>
</evidence>
<feature type="compositionally biased region" description="Low complexity" evidence="1">
    <location>
        <begin position="261"/>
        <end position="274"/>
    </location>
</feature>
<feature type="compositionally biased region" description="Polar residues" evidence="1">
    <location>
        <begin position="1"/>
        <end position="10"/>
    </location>
</feature>
<feature type="compositionally biased region" description="Polar residues" evidence="1">
    <location>
        <begin position="75"/>
        <end position="85"/>
    </location>
</feature>
<feature type="region of interest" description="Disordered" evidence="1">
    <location>
        <begin position="1"/>
        <end position="39"/>
    </location>
</feature>
<feature type="region of interest" description="Disordered" evidence="1">
    <location>
        <begin position="162"/>
        <end position="182"/>
    </location>
</feature>
<dbReference type="AlphaFoldDB" id="A0A979FQE0"/>
<dbReference type="KEGG" id="hazt:108682752"/>